<name>A0ABU7WMK2_9ACTN</name>
<dbReference type="Proteomes" id="UP001348265">
    <property type="component" value="Unassembled WGS sequence"/>
</dbReference>
<feature type="transmembrane region" description="Helical" evidence="1">
    <location>
        <begin position="25"/>
        <end position="44"/>
    </location>
</feature>
<keyword evidence="3" id="KW-1185">Reference proteome</keyword>
<gene>
    <name evidence="2" type="ORF">RB636_03965</name>
</gene>
<evidence type="ECO:0000313" key="2">
    <source>
        <dbReference type="EMBL" id="MEF3112357.1"/>
    </source>
</evidence>
<keyword evidence="1" id="KW-1133">Transmembrane helix</keyword>
<dbReference type="EMBL" id="JAVFKM010000002">
    <property type="protein sequence ID" value="MEF3112357.1"/>
    <property type="molecule type" value="Genomic_DNA"/>
</dbReference>
<protein>
    <recommendedName>
        <fullName evidence="4">Secreted protein</fullName>
    </recommendedName>
</protein>
<proteinExistence type="predicted"/>
<keyword evidence="1" id="KW-0812">Transmembrane</keyword>
<dbReference type="RefSeq" id="WP_331785370.1">
    <property type="nucleotide sequence ID" value="NZ_JAVFKM010000002.1"/>
</dbReference>
<organism evidence="2 3">
    <name type="scientific">Streptomyces chrestomyceticus</name>
    <dbReference type="NCBI Taxonomy" id="68185"/>
    <lineage>
        <taxon>Bacteria</taxon>
        <taxon>Bacillati</taxon>
        <taxon>Actinomycetota</taxon>
        <taxon>Actinomycetes</taxon>
        <taxon>Kitasatosporales</taxon>
        <taxon>Streptomycetaceae</taxon>
        <taxon>Streptomyces</taxon>
    </lineage>
</organism>
<accession>A0ABU7WMK2</accession>
<keyword evidence="1" id="KW-0472">Membrane</keyword>
<comment type="caution">
    <text evidence="2">The sequence shown here is derived from an EMBL/GenBank/DDBJ whole genome shotgun (WGS) entry which is preliminary data.</text>
</comment>
<reference evidence="2 3" key="1">
    <citation type="submission" date="2023-08" db="EMBL/GenBank/DDBJ databases">
        <authorList>
            <person name="Sharma P."/>
            <person name="Verma V."/>
            <person name="Mohan M.K."/>
            <person name="Dubey A.K."/>
        </authorList>
    </citation>
    <scope>NUCLEOTIDE SEQUENCE [LARGE SCALE GENOMIC DNA]</scope>
    <source>
        <strain evidence="2 3">ADP4</strain>
    </source>
</reference>
<evidence type="ECO:0008006" key="4">
    <source>
        <dbReference type="Google" id="ProtNLM"/>
    </source>
</evidence>
<evidence type="ECO:0000256" key="1">
    <source>
        <dbReference type="SAM" id="Phobius"/>
    </source>
</evidence>
<evidence type="ECO:0000313" key="3">
    <source>
        <dbReference type="Proteomes" id="UP001348265"/>
    </source>
</evidence>
<sequence>MQPDRPDQPPRPGLRHRFAGRTRPLIALGAALGVVGGVAAGYAVQYGRPPTPLPPLAAGVAAQSPQTTGDATARPAAAPWADGDLEMLLAPRPEGATAERDSRRQLRLDELSELYEDATGPFKRLAEGGFRRAVMDEWHRGSLTVRTILYQFRDTNTAMAARYVRTGVEQQRKWFGVDVKLSGTAAGELRVHDETAESLDGEPVYQAHALARRGGVVMEMIFQDTARVDENTAKTLTERQLDQLRKAPARTSQLTAEGTGAAALRAELLPARSGPGNGPDAGRFRDDALYGPARSVMLAAELLRPLPDGPKNAFAAALRRHGAEESAVRTYPGADQVREVQLVRLKAGGPGNGPADLAAALVGDGVREGPRVPGHPDARCVLPERPGAALTASMLCAGHAKGVLVLLTAYGPNELDTTQGARQLSRQLDRLAAHGGTA</sequence>